<proteinExistence type="predicted"/>
<organism evidence="1 2">
    <name type="scientific">Aminivibrio pyruvatiphilus</name>
    <dbReference type="NCBI Taxonomy" id="1005740"/>
    <lineage>
        <taxon>Bacteria</taxon>
        <taxon>Thermotogati</taxon>
        <taxon>Synergistota</taxon>
        <taxon>Synergistia</taxon>
        <taxon>Synergistales</taxon>
        <taxon>Aminobacteriaceae</taxon>
        <taxon>Aminivibrio</taxon>
    </lineage>
</organism>
<evidence type="ECO:0000313" key="2">
    <source>
        <dbReference type="Proteomes" id="UP000295066"/>
    </source>
</evidence>
<accession>A0A4R8LV63</accession>
<feature type="non-terminal residue" evidence="1">
    <location>
        <position position="1"/>
    </location>
</feature>
<dbReference type="Proteomes" id="UP000295066">
    <property type="component" value="Unassembled WGS sequence"/>
</dbReference>
<name>A0A4R8LV63_9BACT</name>
<keyword evidence="2" id="KW-1185">Reference proteome</keyword>
<evidence type="ECO:0000313" key="1">
    <source>
        <dbReference type="EMBL" id="TDY51700.1"/>
    </source>
</evidence>
<comment type="caution">
    <text evidence="1">The sequence shown here is derived from an EMBL/GenBank/DDBJ whole genome shotgun (WGS) entry which is preliminary data.</text>
</comment>
<protein>
    <submittedName>
        <fullName evidence="1">Uncharacterized protein</fullName>
    </submittedName>
</protein>
<reference evidence="1 2" key="1">
    <citation type="submission" date="2019-03" db="EMBL/GenBank/DDBJ databases">
        <title>Genomic Encyclopedia of Type Strains, Phase IV (KMG-IV): sequencing the most valuable type-strain genomes for metagenomic binning, comparative biology and taxonomic classification.</title>
        <authorList>
            <person name="Goeker M."/>
        </authorList>
    </citation>
    <scope>NUCLEOTIDE SEQUENCE [LARGE SCALE GENOMIC DNA]</scope>
    <source>
        <strain evidence="1 2">DSM 25964</strain>
    </source>
</reference>
<dbReference type="AlphaFoldDB" id="A0A4R8LV63"/>
<sequence>NINALFKEHVKFIIAGRMSLSFIQQNLEPLYGQFRSYDRFNDKYELYCHTVQTEWNYTQHRPYKGDTVSELQNAPKLSHPRGA</sequence>
<dbReference type="EMBL" id="SORI01000050">
    <property type="protein sequence ID" value="TDY51700.1"/>
    <property type="molecule type" value="Genomic_DNA"/>
</dbReference>
<gene>
    <name evidence="1" type="ORF">C8D99_1503</name>
</gene>